<protein>
    <recommendedName>
        <fullName evidence="1 12">GTP 3',8-cyclase</fullName>
        <ecNumber evidence="1 12">4.1.99.22</ecNumber>
    </recommendedName>
    <alternativeName>
        <fullName evidence="12">Molybdenum cofactor biosynthesis protein A</fullName>
    </alternativeName>
</protein>
<feature type="binding site" evidence="12">
    <location>
        <position position="157"/>
    </location>
    <ligand>
        <name>GTP</name>
        <dbReference type="ChEBI" id="CHEBI:37565"/>
    </ligand>
</feature>
<feature type="binding site" evidence="12">
    <location>
        <position position="16"/>
    </location>
    <ligand>
        <name>GTP</name>
        <dbReference type="ChEBI" id="CHEBI:37565"/>
    </ligand>
</feature>
<dbReference type="NCBIfam" id="TIGR02666">
    <property type="entry name" value="moaA"/>
    <property type="match status" value="1"/>
</dbReference>
<evidence type="ECO:0000256" key="6">
    <source>
        <dbReference type="ARBA" id="ARBA00023004"/>
    </source>
</evidence>
<dbReference type="InterPro" id="IPR007197">
    <property type="entry name" value="rSAM"/>
</dbReference>
<feature type="binding site" evidence="12">
    <location>
        <position position="23"/>
    </location>
    <ligand>
        <name>[4Fe-4S] cluster</name>
        <dbReference type="ChEBI" id="CHEBI:49883"/>
        <label>1</label>
        <note>4Fe-4S-S-AdoMet</note>
    </ligand>
</feature>
<dbReference type="PROSITE" id="PS51918">
    <property type="entry name" value="RADICAL_SAM"/>
    <property type="match status" value="1"/>
</dbReference>
<name>A0AAW4WWV0_9FIRM</name>
<dbReference type="PANTHER" id="PTHR22960:SF0">
    <property type="entry name" value="MOLYBDENUM COFACTOR BIOSYNTHESIS PROTEIN 1"/>
    <property type="match status" value="1"/>
</dbReference>
<dbReference type="GO" id="GO:0046872">
    <property type="term" value="F:metal ion binding"/>
    <property type="evidence" value="ECO:0007669"/>
    <property type="project" value="UniProtKB-KW"/>
</dbReference>
<evidence type="ECO:0000256" key="10">
    <source>
        <dbReference type="ARBA" id="ARBA00023239"/>
    </source>
</evidence>
<comment type="similarity">
    <text evidence="12">Belongs to the radical SAM superfamily. MoaA family.</text>
</comment>
<dbReference type="Pfam" id="PF04055">
    <property type="entry name" value="Radical_SAM"/>
    <property type="match status" value="1"/>
</dbReference>
<gene>
    <name evidence="12 14" type="primary">moaA</name>
    <name evidence="14" type="ORF">LJ207_02550</name>
</gene>
<comment type="caution">
    <text evidence="14">The sequence shown here is derived from an EMBL/GenBank/DDBJ whole genome shotgun (WGS) entry which is preliminary data.</text>
</comment>
<dbReference type="InterPro" id="IPR013785">
    <property type="entry name" value="Aldolase_TIM"/>
</dbReference>
<evidence type="ECO:0000256" key="3">
    <source>
        <dbReference type="ARBA" id="ARBA00022691"/>
    </source>
</evidence>
<evidence type="ECO:0000256" key="11">
    <source>
        <dbReference type="ARBA" id="ARBA00048697"/>
    </source>
</evidence>
<evidence type="ECO:0000256" key="12">
    <source>
        <dbReference type="HAMAP-Rule" id="MF_01225"/>
    </source>
</evidence>
<feature type="binding site" evidence="12">
    <location>
        <position position="96"/>
    </location>
    <ligand>
        <name>GTP</name>
        <dbReference type="ChEBI" id="CHEBI:37565"/>
    </ligand>
</feature>
<comment type="subunit">
    <text evidence="12">Monomer and homodimer.</text>
</comment>
<feature type="binding site" evidence="12">
    <location>
        <position position="30"/>
    </location>
    <ligand>
        <name>[4Fe-4S] cluster</name>
        <dbReference type="ChEBI" id="CHEBI:49883"/>
        <label>1</label>
        <note>4Fe-4S-S-AdoMet</note>
    </ligand>
</feature>
<organism evidence="14 15">
    <name type="scientific">Halanaerobium polyolivorans</name>
    <dbReference type="NCBI Taxonomy" id="2886943"/>
    <lineage>
        <taxon>Bacteria</taxon>
        <taxon>Bacillati</taxon>
        <taxon>Bacillota</taxon>
        <taxon>Clostridia</taxon>
        <taxon>Halanaerobiales</taxon>
        <taxon>Halanaerobiaceae</taxon>
        <taxon>Halanaerobium</taxon>
    </lineage>
</organism>
<evidence type="ECO:0000313" key="14">
    <source>
        <dbReference type="EMBL" id="MCC3144198.1"/>
    </source>
</evidence>
<dbReference type="InterPro" id="IPR040064">
    <property type="entry name" value="MoaA-like"/>
</dbReference>
<keyword evidence="8 12" id="KW-0342">GTP-binding</keyword>
<feature type="binding site" evidence="12">
    <location>
        <begin position="257"/>
        <end position="259"/>
    </location>
    <ligand>
        <name>GTP</name>
        <dbReference type="ChEBI" id="CHEBI:37565"/>
    </ligand>
</feature>
<dbReference type="CDD" id="cd21117">
    <property type="entry name" value="Twitch_MoaA"/>
    <property type="match status" value="1"/>
</dbReference>
<dbReference type="HAMAP" id="MF_01225_B">
    <property type="entry name" value="MoaA_B"/>
    <property type="match status" value="1"/>
</dbReference>
<feature type="binding site" evidence="12">
    <location>
        <position position="269"/>
    </location>
    <ligand>
        <name>[4Fe-4S] cluster</name>
        <dbReference type="ChEBI" id="CHEBI:49883"/>
        <label>2</label>
        <note>4Fe-4S-substrate</note>
    </ligand>
</feature>
<dbReference type="CDD" id="cd01335">
    <property type="entry name" value="Radical_SAM"/>
    <property type="match status" value="1"/>
</dbReference>
<dbReference type="SFLD" id="SFLDG01386">
    <property type="entry name" value="main_SPASM_domain-containing"/>
    <property type="match status" value="1"/>
</dbReference>
<comment type="function">
    <text evidence="12">Catalyzes the cyclization of GTP to (8S)-3',8-cyclo-7,8-dihydroguanosine 5'-triphosphate.</text>
</comment>
<dbReference type="Proteomes" id="UP001199296">
    <property type="component" value="Unassembled WGS sequence"/>
</dbReference>
<feature type="binding site" evidence="12">
    <location>
        <position position="255"/>
    </location>
    <ligand>
        <name>[4Fe-4S] cluster</name>
        <dbReference type="ChEBI" id="CHEBI:49883"/>
        <label>2</label>
        <note>4Fe-4S-substrate</note>
    </ligand>
</feature>
<dbReference type="InterPro" id="IPR010505">
    <property type="entry name" value="MoaA_twitch"/>
</dbReference>
<feature type="binding site" evidence="12">
    <location>
        <position position="66"/>
    </location>
    <ligand>
        <name>GTP</name>
        <dbReference type="ChEBI" id="CHEBI:37565"/>
    </ligand>
</feature>
<keyword evidence="15" id="KW-1185">Reference proteome</keyword>
<evidence type="ECO:0000313" key="15">
    <source>
        <dbReference type="Proteomes" id="UP001199296"/>
    </source>
</evidence>
<dbReference type="SFLD" id="SFLDG01383">
    <property type="entry name" value="cyclic_pyranopterin_phosphate"/>
    <property type="match status" value="1"/>
</dbReference>
<dbReference type="SMART" id="SM00729">
    <property type="entry name" value="Elp3"/>
    <property type="match status" value="1"/>
</dbReference>
<dbReference type="GO" id="GO:0006777">
    <property type="term" value="P:Mo-molybdopterin cofactor biosynthetic process"/>
    <property type="evidence" value="ECO:0007669"/>
    <property type="project" value="UniProtKB-UniRule"/>
</dbReference>
<evidence type="ECO:0000256" key="9">
    <source>
        <dbReference type="ARBA" id="ARBA00023150"/>
    </source>
</evidence>
<evidence type="ECO:0000256" key="2">
    <source>
        <dbReference type="ARBA" id="ARBA00022485"/>
    </source>
</evidence>
<feature type="binding site" evidence="12">
    <location>
        <position position="120"/>
    </location>
    <ligand>
        <name>S-adenosyl-L-methionine</name>
        <dbReference type="ChEBI" id="CHEBI:59789"/>
    </ligand>
</feature>
<proteinExistence type="inferred from homology"/>
<dbReference type="InterPro" id="IPR006638">
    <property type="entry name" value="Elp3/MiaA/NifB-like_rSAM"/>
</dbReference>
<keyword evidence="5 12" id="KW-0547">Nucleotide-binding</keyword>
<keyword evidence="9 12" id="KW-0501">Molybdenum cofactor biosynthesis</keyword>
<dbReference type="EC" id="4.1.99.22" evidence="1 12"/>
<keyword evidence="6 12" id="KW-0408">Iron</keyword>
<feature type="binding site" evidence="12">
    <location>
        <position position="252"/>
    </location>
    <ligand>
        <name>[4Fe-4S] cluster</name>
        <dbReference type="ChEBI" id="CHEBI:49883"/>
        <label>2</label>
        <note>4Fe-4S-substrate</note>
    </ligand>
</feature>
<feature type="binding site" evidence="12">
    <location>
        <position position="70"/>
    </location>
    <ligand>
        <name>S-adenosyl-L-methionine</name>
        <dbReference type="ChEBI" id="CHEBI:59789"/>
    </ligand>
</feature>
<accession>A0AAW4WWV0</accession>
<comment type="pathway">
    <text evidence="12">Cofactor biosynthesis; molybdopterin biosynthesis.</text>
</comment>
<dbReference type="PROSITE" id="PS01305">
    <property type="entry name" value="MOAA_NIFB_PQQE"/>
    <property type="match status" value="1"/>
</dbReference>
<dbReference type="GO" id="GO:0061798">
    <property type="term" value="F:GTP 3',8'-cyclase activity"/>
    <property type="evidence" value="ECO:0007669"/>
    <property type="project" value="UniProtKB-UniRule"/>
</dbReference>
<keyword evidence="7 12" id="KW-0411">Iron-sulfur</keyword>
<keyword evidence="10 12" id="KW-0456">Lyase</keyword>
<comment type="catalytic activity">
    <reaction evidence="11 12">
        <text>GTP + AH2 + S-adenosyl-L-methionine = (8S)-3',8-cyclo-7,8-dihydroguanosine 5'-triphosphate + 5'-deoxyadenosine + L-methionine + A + H(+)</text>
        <dbReference type="Rhea" id="RHEA:49576"/>
        <dbReference type="ChEBI" id="CHEBI:13193"/>
        <dbReference type="ChEBI" id="CHEBI:15378"/>
        <dbReference type="ChEBI" id="CHEBI:17319"/>
        <dbReference type="ChEBI" id="CHEBI:17499"/>
        <dbReference type="ChEBI" id="CHEBI:37565"/>
        <dbReference type="ChEBI" id="CHEBI:57844"/>
        <dbReference type="ChEBI" id="CHEBI:59789"/>
        <dbReference type="ChEBI" id="CHEBI:131766"/>
        <dbReference type="EC" id="4.1.99.22"/>
    </reaction>
</comment>
<feature type="domain" description="Radical SAM core" evidence="13">
    <location>
        <begin position="7"/>
        <end position="219"/>
    </location>
</feature>
<dbReference type="GO" id="GO:0005525">
    <property type="term" value="F:GTP binding"/>
    <property type="evidence" value="ECO:0007669"/>
    <property type="project" value="UniProtKB-UniRule"/>
</dbReference>
<dbReference type="SFLD" id="SFLDS00029">
    <property type="entry name" value="Radical_SAM"/>
    <property type="match status" value="1"/>
</dbReference>
<dbReference type="GO" id="GO:0051539">
    <property type="term" value="F:4 iron, 4 sulfur cluster binding"/>
    <property type="evidence" value="ECO:0007669"/>
    <property type="project" value="UniProtKB-UniRule"/>
</dbReference>
<evidence type="ECO:0000256" key="4">
    <source>
        <dbReference type="ARBA" id="ARBA00022723"/>
    </source>
</evidence>
<sequence>MENINDQSGRKIDYLRVSITDRCNLRCHYCMPELGIKEKSHDEILSYEEIIKIVKNAQKIGINKLRITGGEPLVRIGVETLIEQLSKLGLKDISMTTNGVLLAEKAEKLKKAGLDRVNISLDTLKRDKFSKISRRDNFCEVIKGIEAAQKYGLEPVKLNVVVMKNINDDEILDFVEFASNNNLIIRFIEYMPLGGETASENFISSKDIKVQIKKKFTLEKADAVGNGPAKYYSIQGGKAKLGFISALTNHFCADCNRLRLTADGRLKPCLASDLELKIDKKMTDDLILESFKKALEIKPRAHNLNFKDNLKYKRTMSQIGG</sequence>
<dbReference type="PANTHER" id="PTHR22960">
    <property type="entry name" value="MOLYBDOPTERIN COFACTOR SYNTHESIS PROTEIN A"/>
    <property type="match status" value="1"/>
</dbReference>
<dbReference type="InterPro" id="IPR050105">
    <property type="entry name" value="MoCo_biosynth_MoaA/MoaC"/>
</dbReference>
<feature type="binding site" evidence="12">
    <location>
        <position position="29"/>
    </location>
    <ligand>
        <name>S-adenosyl-L-methionine</name>
        <dbReference type="ChEBI" id="CHEBI:59789"/>
    </ligand>
</feature>
<dbReference type="InterPro" id="IPR058240">
    <property type="entry name" value="rSAM_sf"/>
</dbReference>
<dbReference type="AlphaFoldDB" id="A0AAW4WWV0"/>
<evidence type="ECO:0000256" key="7">
    <source>
        <dbReference type="ARBA" id="ARBA00023014"/>
    </source>
</evidence>
<evidence type="ECO:0000259" key="13">
    <source>
        <dbReference type="PROSITE" id="PS51918"/>
    </source>
</evidence>
<evidence type="ECO:0000256" key="1">
    <source>
        <dbReference type="ARBA" id="ARBA00012167"/>
    </source>
</evidence>
<feature type="binding site" evidence="12">
    <location>
        <position position="191"/>
    </location>
    <ligand>
        <name>S-adenosyl-L-methionine</name>
        <dbReference type="ChEBI" id="CHEBI:59789"/>
    </ligand>
</feature>
<keyword evidence="3 12" id="KW-0949">S-adenosyl-L-methionine</keyword>
<dbReference type="RefSeq" id="WP_229343800.1">
    <property type="nucleotide sequence ID" value="NZ_JAJFAT010000002.1"/>
</dbReference>
<dbReference type="EMBL" id="JAJFAT010000002">
    <property type="protein sequence ID" value="MCC3144198.1"/>
    <property type="molecule type" value="Genomic_DNA"/>
</dbReference>
<dbReference type="GO" id="GO:1904047">
    <property type="term" value="F:S-adenosyl-L-methionine binding"/>
    <property type="evidence" value="ECO:0007669"/>
    <property type="project" value="UniProtKB-UniRule"/>
</dbReference>
<dbReference type="Pfam" id="PF06463">
    <property type="entry name" value="Mob_synth_C"/>
    <property type="match status" value="1"/>
</dbReference>
<dbReference type="GO" id="GO:0061799">
    <property type="term" value="F:cyclic pyranopterin monophosphate synthase activity"/>
    <property type="evidence" value="ECO:0007669"/>
    <property type="project" value="TreeGrafter"/>
</dbReference>
<dbReference type="InterPro" id="IPR000385">
    <property type="entry name" value="MoaA_NifB_PqqE_Fe-S-bd_CS"/>
</dbReference>
<dbReference type="SUPFAM" id="SSF102114">
    <property type="entry name" value="Radical SAM enzymes"/>
    <property type="match status" value="1"/>
</dbReference>
<dbReference type="InterPro" id="IPR013483">
    <property type="entry name" value="MoaA"/>
</dbReference>
<dbReference type="Gene3D" id="3.20.20.70">
    <property type="entry name" value="Aldolase class I"/>
    <property type="match status" value="1"/>
</dbReference>
<reference evidence="14 15" key="1">
    <citation type="submission" date="2021-10" db="EMBL/GenBank/DDBJ databases">
        <authorList>
            <person name="Grouzdev D.S."/>
            <person name="Pantiukh K.S."/>
            <person name="Krutkina M.S."/>
        </authorList>
    </citation>
    <scope>NUCLEOTIDE SEQUENCE [LARGE SCALE GENOMIC DNA]</scope>
    <source>
        <strain evidence="14 15">Z-7514</strain>
    </source>
</reference>
<comment type="cofactor">
    <cofactor evidence="12">
        <name>[4Fe-4S] cluster</name>
        <dbReference type="ChEBI" id="CHEBI:49883"/>
    </cofactor>
    <text evidence="12">Binds 2 [4Fe-4S] clusters. Binds 1 [4Fe-4S] cluster coordinated with 3 cysteines and an exchangeable S-adenosyl-L-methionine and 1 [4Fe-4S] cluster coordinated with 3 cysteines and the GTP-derived substrate.</text>
</comment>
<feature type="binding site" evidence="12">
    <location>
        <position position="27"/>
    </location>
    <ligand>
        <name>[4Fe-4S] cluster</name>
        <dbReference type="ChEBI" id="CHEBI:49883"/>
        <label>1</label>
        <note>4Fe-4S-S-AdoMet</note>
    </ligand>
</feature>
<keyword evidence="4 12" id="KW-0479">Metal-binding</keyword>
<dbReference type="SFLD" id="SFLDG01067">
    <property type="entry name" value="SPASM/twitch_domain_containing"/>
    <property type="match status" value="1"/>
</dbReference>
<keyword evidence="2 12" id="KW-0004">4Fe-4S</keyword>
<evidence type="ECO:0000256" key="5">
    <source>
        <dbReference type="ARBA" id="ARBA00022741"/>
    </source>
</evidence>
<dbReference type="NCBIfam" id="NF001199">
    <property type="entry name" value="PRK00164.2-1"/>
    <property type="match status" value="1"/>
</dbReference>
<evidence type="ECO:0000256" key="8">
    <source>
        <dbReference type="ARBA" id="ARBA00023134"/>
    </source>
</evidence>